<sequence length="395" mass="42634">MKNLKGVLEMAFSSIIDNKLRYILTLIGIVLGISSLIAIVSLGNGVGDDIKESIMSSDGTRSISLTFNPSENFSPMDNTNAFNDSVIGIIKNVPGVKSVEQEFSAITEMKIKDKSVVISVNCTQKSNNISMSKIIDGRSFNNHEFNKVSRVCIINKTLKDKLFQNEKAIGKVVQVADKPMTVIGVMQEQGATSFMDFDSIYIPRPTWSITYGDDSARSLKIAVKEDYDMKEVSKKVVDKLNKTSNLDGRYEVVDMEKIAKSVGKVSSILTGFIASIASISLVVAGIGIMNIMYMAIIERTREIGIRRALGATSKNILFQFLIESIVICLIGGIVGVLLGIGLANGIAAIIKIHAKTSFGIVALGLGTAIFMGVVFGISPALKAAKLNPIDALSYE</sequence>
<evidence type="ECO:0000259" key="9">
    <source>
        <dbReference type="Pfam" id="PF12704"/>
    </source>
</evidence>
<reference evidence="10 11" key="1">
    <citation type="submission" date="2016-06" db="EMBL/GenBank/DDBJ databases">
        <title>Genome sequence of Clostridium acetireducens DSM 10703.</title>
        <authorList>
            <person name="Poehlein A."/>
            <person name="Fluechter S."/>
            <person name="Duerre P."/>
            <person name="Daniel R."/>
        </authorList>
    </citation>
    <scope>NUCLEOTIDE SEQUENCE [LARGE SCALE GENOMIC DNA]</scope>
    <source>
        <strain evidence="10 11">DSM 10703</strain>
    </source>
</reference>
<evidence type="ECO:0000256" key="5">
    <source>
        <dbReference type="ARBA" id="ARBA00023136"/>
    </source>
</evidence>
<keyword evidence="2" id="KW-1003">Cell membrane</keyword>
<accession>A0A1E8EYT2</accession>
<evidence type="ECO:0000256" key="4">
    <source>
        <dbReference type="ARBA" id="ARBA00022989"/>
    </source>
</evidence>
<keyword evidence="3 7" id="KW-0812">Transmembrane</keyword>
<feature type="domain" description="ABC3 transporter permease C-terminal" evidence="8">
    <location>
        <begin position="275"/>
        <end position="388"/>
    </location>
</feature>
<dbReference type="Proteomes" id="UP000175744">
    <property type="component" value="Unassembled WGS sequence"/>
</dbReference>
<evidence type="ECO:0000256" key="7">
    <source>
        <dbReference type="SAM" id="Phobius"/>
    </source>
</evidence>
<keyword evidence="5 7" id="KW-0472">Membrane</keyword>
<dbReference type="InterPro" id="IPR050250">
    <property type="entry name" value="Macrolide_Exporter_MacB"/>
</dbReference>
<dbReference type="AlphaFoldDB" id="A0A1E8EYT2"/>
<dbReference type="PANTHER" id="PTHR30572:SF4">
    <property type="entry name" value="ABC TRANSPORTER PERMEASE YTRF"/>
    <property type="match status" value="1"/>
</dbReference>
<dbReference type="InterPro" id="IPR025857">
    <property type="entry name" value="MacB_PCD"/>
</dbReference>
<dbReference type="GO" id="GO:0022857">
    <property type="term" value="F:transmembrane transporter activity"/>
    <property type="evidence" value="ECO:0007669"/>
    <property type="project" value="TreeGrafter"/>
</dbReference>
<dbReference type="PATRIC" id="fig|1121290.3.peg.1455"/>
<dbReference type="PANTHER" id="PTHR30572">
    <property type="entry name" value="MEMBRANE COMPONENT OF TRANSPORTER-RELATED"/>
    <property type="match status" value="1"/>
</dbReference>
<dbReference type="GO" id="GO:0005886">
    <property type="term" value="C:plasma membrane"/>
    <property type="evidence" value="ECO:0007669"/>
    <property type="project" value="UniProtKB-SubCell"/>
</dbReference>
<protein>
    <submittedName>
        <fullName evidence="10">Putative ABC transporter permease YknZ</fullName>
    </submittedName>
</protein>
<name>A0A1E8EYT2_9CLOT</name>
<evidence type="ECO:0000256" key="1">
    <source>
        <dbReference type="ARBA" id="ARBA00004651"/>
    </source>
</evidence>
<dbReference type="InterPro" id="IPR003838">
    <property type="entry name" value="ABC3_permease_C"/>
</dbReference>
<gene>
    <name evidence="10" type="primary">yknZ</name>
    <name evidence="10" type="ORF">CLOACE_14700</name>
</gene>
<feature type="transmembrane region" description="Helical" evidence="7">
    <location>
        <begin position="268"/>
        <end position="296"/>
    </location>
</feature>
<comment type="caution">
    <text evidence="10">The sequence shown here is derived from an EMBL/GenBank/DDBJ whole genome shotgun (WGS) entry which is preliminary data.</text>
</comment>
<dbReference type="Pfam" id="PF12704">
    <property type="entry name" value="MacB_PCD"/>
    <property type="match status" value="1"/>
</dbReference>
<dbReference type="RefSeq" id="WP_070110453.1">
    <property type="nucleotide sequence ID" value="NZ_LZFO01000020.1"/>
</dbReference>
<dbReference type="STRING" id="1121290.CLAOCE_14700"/>
<evidence type="ECO:0000256" key="3">
    <source>
        <dbReference type="ARBA" id="ARBA00022692"/>
    </source>
</evidence>
<organism evidence="10 11">
    <name type="scientific">Clostridium acetireducens DSM 10703</name>
    <dbReference type="NCBI Taxonomy" id="1121290"/>
    <lineage>
        <taxon>Bacteria</taxon>
        <taxon>Bacillati</taxon>
        <taxon>Bacillota</taxon>
        <taxon>Clostridia</taxon>
        <taxon>Eubacteriales</taxon>
        <taxon>Clostridiaceae</taxon>
        <taxon>Clostridium</taxon>
    </lineage>
</organism>
<proteinExistence type="inferred from homology"/>
<feature type="transmembrane region" description="Helical" evidence="7">
    <location>
        <begin position="317"/>
        <end position="350"/>
    </location>
</feature>
<dbReference type="Pfam" id="PF02687">
    <property type="entry name" value="FtsX"/>
    <property type="match status" value="1"/>
</dbReference>
<evidence type="ECO:0000259" key="8">
    <source>
        <dbReference type="Pfam" id="PF02687"/>
    </source>
</evidence>
<dbReference type="OrthoDB" id="9770036at2"/>
<comment type="subcellular location">
    <subcellularLocation>
        <location evidence="1">Cell membrane</location>
        <topology evidence="1">Multi-pass membrane protein</topology>
    </subcellularLocation>
</comment>
<feature type="domain" description="MacB-like periplasmic core" evidence="9">
    <location>
        <begin position="23"/>
        <end position="237"/>
    </location>
</feature>
<keyword evidence="11" id="KW-1185">Reference proteome</keyword>
<comment type="similarity">
    <text evidence="6">Belongs to the ABC-4 integral membrane protein family.</text>
</comment>
<evidence type="ECO:0000256" key="6">
    <source>
        <dbReference type="ARBA" id="ARBA00038076"/>
    </source>
</evidence>
<dbReference type="EMBL" id="LZFO01000020">
    <property type="protein sequence ID" value="OFI05852.1"/>
    <property type="molecule type" value="Genomic_DNA"/>
</dbReference>
<keyword evidence="4 7" id="KW-1133">Transmembrane helix</keyword>
<evidence type="ECO:0000256" key="2">
    <source>
        <dbReference type="ARBA" id="ARBA00022475"/>
    </source>
</evidence>
<evidence type="ECO:0000313" key="11">
    <source>
        <dbReference type="Proteomes" id="UP000175744"/>
    </source>
</evidence>
<evidence type="ECO:0000313" key="10">
    <source>
        <dbReference type="EMBL" id="OFI05852.1"/>
    </source>
</evidence>
<feature type="transmembrane region" description="Helical" evidence="7">
    <location>
        <begin position="20"/>
        <end position="43"/>
    </location>
</feature>
<feature type="transmembrane region" description="Helical" evidence="7">
    <location>
        <begin position="356"/>
        <end position="377"/>
    </location>
</feature>